<dbReference type="EMBL" id="HBFH01000089">
    <property type="protein sequence ID" value="CAD8730370.1"/>
    <property type="molecule type" value="Transcribed_RNA"/>
</dbReference>
<protein>
    <recommendedName>
        <fullName evidence="3">Calcium-regulated actin-bundling protein C-terminal domain-containing protein</fullName>
    </recommendedName>
</protein>
<dbReference type="GO" id="GO:0051764">
    <property type="term" value="P:actin crosslink formation"/>
    <property type="evidence" value="ECO:0007669"/>
    <property type="project" value="TreeGrafter"/>
</dbReference>
<dbReference type="InterPro" id="IPR053356">
    <property type="entry name" value="Calcium-reg_actin-bundling"/>
</dbReference>
<dbReference type="PANTHER" id="PTHR37009">
    <property type="entry name" value="EF-HAND DOMAIN-CONTAINING PROTEIN"/>
    <property type="match status" value="1"/>
</dbReference>
<dbReference type="InterPro" id="IPR040810">
    <property type="entry name" value="F_actin_bund_C"/>
</dbReference>
<dbReference type="Pfam" id="PF18060">
    <property type="entry name" value="F_actin_bund_C"/>
    <property type="match status" value="1"/>
</dbReference>
<dbReference type="GO" id="GO:0030863">
    <property type="term" value="C:cortical cytoskeleton"/>
    <property type="evidence" value="ECO:0007669"/>
    <property type="project" value="TreeGrafter"/>
</dbReference>
<proteinExistence type="predicted"/>
<name>A0A7S0XQV2_9STRA</name>
<evidence type="ECO:0000256" key="1">
    <source>
        <dbReference type="SAM" id="Coils"/>
    </source>
</evidence>
<dbReference type="AlphaFoldDB" id="A0A7S0XQV2"/>
<accession>A0A7S0XQV2</accession>
<gene>
    <name evidence="4" type="ORF">CFRA1165_LOCUS59</name>
</gene>
<feature type="compositionally biased region" description="Basic and acidic residues" evidence="2">
    <location>
        <begin position="341"/>
        <end position="358"/>
    </location>
</feature>
<feature type="coiled-coil region" evidence="1">
    <location>
        <begin position="272"/>
        <end position="310"/>
    </location>
</feature>
<reference evidence="4" key="1">
    <citation type="submission" date="2021-01" db="EMBL/GenBank/DDBJ databases">
        <authorList>
            <person name="Corre E."/>
            <person name="Pelletier E."/>
            <person name="Niang G."/>
            <person name="Scheremetjew M."/>
            <person name="Finn R."/>
            <person name="Kale V."/>
            <person name="Holt S."/>
            <person name="Cochrane G."/>
            <person name="Meng A."/>
            <person name="Brown T."/>
            <person name="Cohen L."/>
        </authorList>
    </citation>
    <scope>NUCLEOTIDE SEQUENCE</scope>
    <source>
        <strain evidence="4">CCMP3189</strain>
    </source>
</reference>
<feature type="region of interest" description="Disordered" evidence="2">
    <location>
        <begin position="336"/>
        <end position="358"/>
    </location>
</feature>
<feature type="domain" description="Calcium-regulated actin-bundling protein C-terminal" evidence="3">
    <location>
        <begin position="193"/>
        <end position="277"/>
    </location>
</feature>
<sequence>MSQFSAQDREALTRLAKQPYDQQAKQFMNAYWVRKVGFDSDPGACEKIWGYTHKFIKLDKRNGKEGCELDEFEAHQFLEKEVGAMTVKDMRAALSEISSLDFSQKMSLVEFLLFHYKISDWAYLVHWSPAGSAAQRRMLVDVQAQMSYAQDALGVATTKAEESKVEADKAAVAAEASAQAASASQVAAREQHEATLELEAQEKAKADALAAEQVKANDESLSTVKRNKAKAQLAILKSEDSQPLRRARITQEAAERKAVKAARAAQTAAVAAKKAKDLAETAAAAAERAMAEADKEVEELTDKLEEAKAACAGSGTEDGTFWWLDREFEESLKFMGPKQRAKAEAARAASRDKAAAGP</sequence>
<keyword evidence="1" id="KW-0175">Coiled coil</keyword>
<evidence type="ECO:0000256" key="2">
    <source>
        <dbReference type="SAM" id="MobiDB-lite"/>
    </source>
</evidence>
<organism evidence="4">
    <name type="scientific">Chrysocystis fragilis</name>
    <dbReference type="NCBI Taxonomy" id="1411660"/>
    <lineage>
        <taxon>Eukaryota</taxon>
        <taxon>Sar</taxon>
        <taxon>Stramenopiles</taxon>
        <taxon>Ochrophyta</taxon>
        <taxon>Pelagophyceae</taxon>
        <taxon>Sarcinochrysidales</taxon>
        <taxon>Chrysocystaceae</taxon>
        <taxon>Chrysocystis</taxon>
    </lineage>
</organism>
<evidence type="ECO:0000259" key="3">
    <source>
        <dbReference type="Pfam" id="PF18060"/>
    </source>
</evidence>
<dbReference type="PANTHER" id="PTHR37009:SF1">
    <property type="entry name" value="CALCIUM-REGULATED ACTIN-BUNDLING PROTEIN"/>
    <property type="match status" value="1"/>
</dbReference>
<dbReference type="GO" id="GO:0030046">
    <property type="term" value="P:parallel actin filament bundle assembly"/>
    <property type="evidence" value="ECO:0007669"/>
    <property type="project" value="TreeGrafter"/>
</dbReference>
<dbReference type="GO" id="GO:0051015">
    <property type="term" value="F:actin filament binding"/>
    <property type="evidence" value="ECO:0007669"/>
    <property type="project" value="TreeGrafter"/>
</dbReference>
<evidence type="ECO:0000313" key="4">
    <source>
        <dbReference type="EMBL" id="CAD8730370.1"/>
    </source>
</evidence>